<gene>
    <name evidence="6" type="primary">rpsQ</name>
    <name evidence="8" type="ORF">DSM112329_01312</name>
</gene>
<protein>
    <recommendedName>
        <fullName evidence="6">Small ribosomal subunit protein uS17</fullName>
    </recommendedName>
</protein>
<feature type="region of interest" description="Disordered" evidence="7">
    <location>
        <begin position="1"/>
        <end position="111"/>
    </location>
</feature>
<evidence type="ECO:0000256" key="1">
    <source>
        <dbReference type="ARBA" id="ARBA00010254"/>
    </source>
</evidence>
<evidence type="ECO:0000256" key="4">
    <source>
        <dbReference type="ARBA" id="ARBA00022980"/>
    </source>
</evidence>
<feature type="compositionally biased region" description="Acidic residues" evidence="7">
    <location>
        <begin position="1"/>
        <end position="13"/>
    </location>
</feature>
<comment type="similarity">
    <text evidence="1 6">Belongs to the universal ribosomal protein uS17 family.</text>
</comment>
<evidence type="ECO:0000256" key="7">
    <source>
        <dbReference type="SAM" id="MobiDB-lite"/>
    </source>
</evidence>
<dbReference type="Gene3D" id="2.40.50.140">
    <property type="entry name" value="Nucleic acid-binding proteins"/>
    <property type="match status" value="1"/>
</dbReference>
<name>A0AAU7AS58_9ACTN</name>
<dbReference type="GO" id="GO:0019843">
    <property type="term" value="F:rRNA binding"/>
    <property type="evidence" value="ECO:0007669"/>
    <property type="project" value="UniProtKB-UniRule"/>
</dbReference>
<comment type="function">
    <text evidence="6">One of the primary rRNA binding proteins, it binds specifically to the 5'-end of 16S ribosomal RNA.</text>
</comment>
<dbReference type="GO" id="GO:0006412">
    <property type="term" value="P:translation"/>
    <property type="evidence" value="ECO:0007669"/>
    <property type="project" value="UniProtKB-UniRule"/>
</dbReference>
<feature type="compositionally biased region" description="Basic residues" evidence="7">
    <location>
        <begin position="40"/>
        <end position="50"/>
    </location>
</feature>
<dbReference type="InterPro" id="IPR000266">
    <property type="entry name" value="Ribosomal_uS17"/>
</dbReference>
<dbReference type="EMBL" id="CP114014">
    <property type="protein sequence ID" value="XAY04479.1"/>
    <property type="molecule type" value="Genomic_DNA"/>
</dbReference>
<keyword evidence="5 6" id="KW-0687">Ribonucleoprotein</keyword>
<dbReference type="InterPro" id="IPR019984">
    <property type="entry name" value="Ribosomal_uS17_bact/chlr"/>
</dbReference>
<dbReference type="PANTHER" id="PTHR10744:SF1">
    <property type="entry name" value="SMALL RIBOSOMAL SUBUNIT PROTEIN US17M"/>
    <property type="match status" value="1"/>
</dbReference>
<accession>A0AAU7AS58</accession>
<evidence type="ECO:0000256" key="5">
    <source>
        <dbReference type="ARBA" id="ARBA00023274"/>
    </source>
</evidence>
<proteinExistence type="inferred from homology"/>
<keyword evidence="3 6" id="KW-0694">RNA-binding</keyword>
<dbReference type="KEGG" id="parq:DSM112329_01312"/>
<comment type="subunit">
    <text evidence="6">Part of the 30S ribosomal subunit.</text>
</comment>
<keyword evidence="4 6" id="KW-0689">Ribosomal protein</keyword>
<feature type="compositionally biased region" description="Low complexity" evidence="7">
    <location>
        <begin position="14"/>
        <end position="28"/>
    </location>
</feature>
<dbReference type="AlphaFoldDB" id="A0AAU7AS58"/>
<evidence type="ECO:0000313" key="8">
    <source>
        <dbReference type="EMBL" id="XAY04479.1"/>
    </source>
</evidence>
<dbReference type="Pfam" id="PF00366">
    <property type="entry name" value="Ribosomal_S17"/>
    <property type="match status" value="1"/>
</dbReference>
<dbReference type="GO" id="GO:0003735">
    <property type="term" value="F:structural constituent of ribosome"/>
    <property type="evidence" value="ECO:0007669"/>
    <property type="project" value="UniProtKB-UniRule"/>
</dbReference>
<dbReference type="CDD" id="cd00364">
    <property type="entry name" value="Ribosomal_uS17"/>
    <property type="match status" value="1"/>
</dbReference>
<reference evidence="8" key="1">
    <citation type="submission" date="2022-12" db="EMBL/GenBank/DDBJ databases">
        <title>Paraconexibacter alkalitolerans sp. nov. and Baekduia alba sp. nov., isolated from soil and emended description of the genera Paraconexibacter (Chun et al., 2020) and Baekduia (An et al., 2020).</title>
        <authorList>
            <person name="Vieira S."/>
            <person name="Huber K.J."/>
            <person name="Geppert A."/>
            <person name="Wolf J."/>
            <person name="Neumann-Schaal M."/>
            <person name="Muesken M."/>
            <person name="Overmann J."/>
        </authorList>
    </citation>
    <scope>NUCLEOTIDE SEQUENCE</scope>
    <source>
        <strain evidence="8">AEG42_29</strain>
    </source>
</reference>
<organism evidence="8">
    <name type="scientific">Paraconexibacter sp. AEG42_29</name>
    <dbReference type="NCBI Taxonomy" id="2997339"/>
    <lineage>
        <taxon>Bacteria</taxon>
        <taxon>Bacillati</taxon>
        <taxon>Actinomycetota</taxon>
        <taxon>Thermoleophilia</taxon>
        <taxon>Solirubrobacterales</taxon>
        <taxon>Paraconexibacteraceae</taxon>
        <taxon>Paraconexibacter</taxon>
    </lineage>
</organism>
<dbReference type="NCBIfam" id="NF004123">
    <property type="entry name" value="PRK05610.1"/>
    <property type="match status" value="1"/>
</dbReference>
<dbReference type="HAMAP" id="MF_01345_B">
    <property type="entry name" value="Ribosomal_uS17_B"/>
    <property type="match status" value="1"/>
</dbReference>
<dbReference type="NCBIfam" id="TIGR03635">
    <property type="entry name" value="uS17_bact"/>
    <property type="match status" value="1"/>
</dbReference>
<feature type="compositionally biased region" description="Basic and acidic residues" evidence="7">
    <location>
        <begin position="51"/>
        <end position="61"/>
    </location>
</feature>
<evidence type="ECO:0000256" key="2">
    <source>
        <dbReference type="ARBA" id="ARBA00022730"/>
    </source>
</evidence>
<evidence type="ECO:0000256" key="6">
    <source>
        <dbReference type="HAMAP-Rule" id="MF_01345"/>
    </source>
</evidence>
<dbReference type="PRINTS" id="PR00973">
    <property type="entry name" value="RIBOSOMALS17"/>
</dbReference>
<dbReference type="RefSeq" id="WP_354701013.1">
    <property type="nucleotide sequence ID" value="NZ_CP114014.1"/>
</dbReference>
<feature type="compositionally biased region" description="Low complexity" evidence="7">
    <location>
        <begin position="81"/>
        <end position="96"/>
    </location>
</feature>
<dbReference type="SUPFAM" id="SSF50249">
    <property type="entry name" value="Nucleic acid-binding proteins"/>
    <property type="match status" value="1"/>
</dbReference>
<evidence type="ECO:0000256" key="3">
    <source>
        <dbReference type="ARBA" id="ARBA00022884"/>
    </source>
</evidence>
<keyword evidence="2 6" id="KW-0699">rRNA-binding</keyword>
<dbReference type="PANTHER" id="PTHR10744">
    <property type="entry name" value="40S RIBOSOMAL PROTEIN S11 FAMILY MEMBER"/>
    <property type="match status" value="1"/>
</dbReference>
<dbReference type="InterPro" id="IPR012340">
    <property type="entry name" value="NA-bd_OB-fold"/>
</dbReference>
<dbReference type="GO" id="GO:0022627">
    <property type="term" value="C:cytosolic small ribosomal subunit"/>
    <property type="evidence" value="ECO:0007669"/>
    <property type="project" value="UniProtKB-UniRule"/>
</dbReference>
<sequence>MADETPETPENETPEAAAAPEPAAKAEPVVQLTPKERKAAARARRGKRRGATPEERAEARAKKAVARRRRREQEREKAKAAKAAAPPVEQAVAAPKGTGKPKVRQGIVTSDKGDKTITVSIDDARRHRKYQKIVRSTHKLHAHDEKNDAGTGDLVRVIECRPMSATKRWRLDEVLERAK</sequence>